<organism evidence="1 2">
    <name type="scientific">Runella slithyformis (strain ATCC 29530 / DSM 19594 / LMG 11500 / NCIMB 11436 / LSU 4)</name>
    <dbReference type="NCBI Taxonomy" id="761193"/>
    <lineage>
        <taxon>Bacteria</taxon>
        <taxon>Pseudomonadati</taxon>
        <taxon>Bacteroidota</taxon>
        <taxon>Cytophagia</taxon>
        <taxon>Cytophagales</taxon>
        <taxon>Spirosomataceae</taxon>
        <taxon>Runella</taxon>
    </lineage>
</organism>
<dbReference type="Proteomes" id="UP000000493">
    <property type="component" value="Plasmid pRUNSL02"/>
</dbReference>
<gene>
    <name evidence="1" type="ordered locus">Runsl_5899</name>
</gene>
<protein>
    <recommendedName>
        <fullName evidence="3">Outer membrane protein beta-barrel domain-containing protein</fullName>
    </recommendedName>
</protein>
<evidence type="ECO:0000313" key="1">
    <source>
        <dbReference type="EMBL" id="AEI52036.1"/>
    </source>
</evidence>
<proteinExistence type="predicted"/>
<evidence type="ECO:0000313" key="2">
    <source>
        <dbReference type="Proteomes" id="UP000000493"/>
    </source>
</evidence>
<dbReference type="EMBL" id="CP002861">
    <property type="protein sequence ID" value="AEI52036.1"/>
    <property type="molecule type" value="Genomic_DNA"/>
</dbReference>
<sequence>MKNTKLSKYLSIQIATVWFVFGISANAQNHLKGQRFFEGYLGTVGGFRPLSGSQILLSTGKYNRHYNAWKATASYQLKTSALVDSTNIPQEQFTLGYGYEFILHRNATRTFFVRGLAQPFAGYESINHDQVISETAMQRSKFLVGLDAGLEVEINPVVFGFRQRWNPTSLVQVFHSTVFVGVRWHGR</sequence>
<reference evidence="2" key="1">
    <citation type="submission" date="2011-06" db="EMBL/GenBank/DDBJ databases">
        <title>The complete genome of plasmid 2 of Runella slithyformis DSM 19594.</title>
        <authorList>
            <consortium name="US DOE Joint Genome Institute (JGI-PGF)"/>
            <person name="Lucas S."/>
            <person name="Han J."/>
            <person name="Lapidus A."/>
            <person name="Bruce D."/>
            <person name="Goodwin L."/>
            <person name="Pitluck S."/>
            <person name="Peters L."/>
            <person name="Kyrpides N."/>
            <person name="Mavromatis K."/>
            <person name="Ivanova N."/>
            <person name="Ovchinnikova G."/>
            <person name="Zhang X."/>
            <person name="Misra M."/>
            <person name="Detter J.C."/>
            <person name="Tapia R."/>
            <person name="Han C."/>
            <person name="Land M."/>
            <person name="Hauser L."/>
            <person name="Markowitz V."/>
            <person name="Cheng J.-F."/>
            <person name="Hugenholtz P."/>
            <person name="Woyke T."/>
            <person name="Wu D."/>
            <person name="Tindall B."/>
            <person name="Faehrich R."/>
            <person name="Brambilla E."/>
            <person name="Klenk H.-P."/>
            <person name="Eisen J.A."/>
        </authorList>
    </citation>
    <scope>NUCLEOTIDE SEQUENCE [LARGE SCALE GENOMIC DNA]</scope>
    <source>
        <strain evidence="2">ATCC 29530 / DSM 19594 / LMG 11500 / NCIMB 11436 / LSU 4</strain>
        <plasmid evidence="2">pRUNSL02</plasmid>
    </source>
</reference>
<evidence type="ECO:0008006" key="3">
    <source>
        <dbReference type="Google" id="ProtNLM"/>
    </source>
</evidence>
<name>A0A7U3ZRI8_RUNSL</name>
<dbReference type="AlphaFoldDB" id="A0A7U3ZRI8"/>
<dbReference type="InterPro" id="IPR018899">
    <property type="entry name" value="Conjug_transposon_Tra0"/>
</dbReference>
<dbReference type="KEGG" id="rsi:Runsl_5899"/>
<accession>A0A7U3ZRI8</accession>
<dbReference type="RefSeq" id="WP_013931218.1">
    <property type="nucleotide sequence ID" value="NC_015704.1"/>
</dbReference>
<keyword evidence="1" id="KW-0614">Plasmid</keyword>
<keyword evidence="2" id="KW-1185">Reference proteome</keyword>
<reference evidence="1 2" key="2">
    <citation type="journal article" date="2012" name="Stand. Genomic Sci.">
        <title>Complete genome sequence of the aquatic bacterium Runella slithyformis type strain (LSU 4(T)).</title>
        <authorList>
            <person name="Copeland A."/>
            <person name="Zhang X."/>
            <person name="Misra M."/>
            <person name="Lapidus A."/>
            <person name="Nolan M."/>
            <person name="Lucas S."/>
            <person name="Deshpande S."/>
            <person name="Cheng J.F."/>
            <person name="Tapia R."/>
            <person name="Goodwin L.A."/>
            <person name="Pitluck S."/>
            <person name="Liolios K."/>
            <person name="Pagani I."/>
            <person name="Ivanova N."/>
            <person name="Mikhailova N."/>
            <person name="Pati A."/>
            <person name="Chen A."/>
            <person name="Palaniappan K."/>
            <person name="Land M."/>
            <person name="Hauser L."/>
            <person name="Pan C."/>
            <person name="Jeffries C.D."/>
            <person name="Detter J.C."/>
            <person name="Brambilla E.M."/>
            <person name="Rohde M."/>
            <person name="Djao O.D."/>
            <person name="Goker M."/>
            <person name="Sikorski J."/>
            <person name="Tindall B.J."/>
            <person name="Woyke T."/>
            <person name="Bristow J."/>
            <person name="Eisen J.A."/>
            <person name="Markowitz V."/>
            <person name="Hugenholtz P."/>
            <person name="Kyrpides N.C."/>
            <person name="Klenk H.P."/>
            <person name="Mavromatis K."/>
        </authorList>
    </citation>
    <scope>NUCLEOTIDE SEQUENCE [LARGE SCALE GENOMIC DNA]</scope>
    <source>
        <strain evidence="2">ATCC 29530 / DSM 19594 / LMG 11500 / NCIMB 11436 / LSU 4</strain>
    </source>
</reference>
<geneLocation type="plasmid" evidence="1 2">
    <name>pRUNSL02</name>
</geneLocation>
<dbReference type="Pfam" id="PF10626">
    <property type="entry name" value="TraO"/>
    <property type="match status" value="1"/>
</dbReference>